<dbReference type="STRING" id="1037660.A0A066WFS5"/>
<dbReference type="InterPro" id="IPR015419">
    <property type="entry name" value="CTAG/Pcc1"/>
</dbReference>
<evidence type="ECO:0000256" key="1">
    <source>
        <dbReference type="ARBA" id="ARBA00007073"/>
    </source>
</evidence>
<comment type="caution">
    <text evidence="2">The sequence shown here is derived from an EMBL/GenBank/DDBJ whole genome shotgun (WGS) entry which is preliminary data.</text>
</comment>
<keyword evidence="3" id="KW-1185">Reference proteome</keyword>
<accession>A0A066WFS5</accession>
<dbReference type="EMBL" id="JMSN01000008">
    <property type="protein sequence ID" value="KDN52656.1"/>
    <property type="molecule type" value="Genomic_DNA"/>
</dbReference>
<dbReference type="RefSeq" id="XP_013245495.1">
    <property type="nucleotide sequence ID" value="XM_013390041.1"/>
</dbReference>
<dbReference type="GO" id="GO:0000408">
    <property type="term" value="C:EKC/KEOPS complex"/>
    <property type="evidence" value="ECO:0007669"/>
    <property type="project" value="TreeGrafter"/>
</dbReference>
<dbReference type="PANTHER" id="PTHR31283">
    <property type="entry name" value="EKC/KEOPS COMPLEX SUBUNIT PCC1 FAMILY MEMBER"/>
    <property type="match status" value="1"/>
</dbReference>
<reference evidence="2 3" key="1">
    <citation type="submission" date="2014-05" db="EMBL/GenBank/DDBJ databases">
        <title>Draft genome sequence of a rare smut relative, Tilletiaria anomala UBC 951.</title>
        <authorList>
            <consortium name="DOE Joint Genome Institute"/>
            <person name="Toome M."/>
            <person name="Kuo A."/>
            <person name="Henrissat B."/>
            <person name="Lipzen A."/>
            <person name="Tritt A."/>
            <person name="Yoshinaga Y."/>
            <person name="Zane M."/>
            <person name="Barry K."/>
            <person name="Grigoriev I.V."/>
            <person name="Spatafora J.W."/>
            <person name="Aimea M.C."/>
        </authorList>
    </citation>
    <scope>NUCLEOTIDE SEQUENCE [LARGE SCALE GENOMIC DNA]</scope>
    <source>
        <strain evidence="2 3">UBC 951</strain>
    </source>
</reference>
<dbReference type="Pfam" id="PF09341">
    <property type="entry name" value="Pcc1"/>
    <property type="match status" value="1"/>
</dbReference>
<dbReference type="GeneID" id="25262272"/>
<dbReference type="Gene3D" id="3.30.310.50">
    <property type="entry name" value="Alpha-D-phosphohexomutase, C-terminal domain"/>
    <property type="match status" value="1"/>
</dbReference>
<gene>
    <name evidence="2" type="ORF">K437DRAFT_220232</name>
</gene>
<evidence type="ECO:0000313" key="3">
    <source>
        <dbReference type="Proteomes" id="UP000027361"/>
    </source>
</evidence>
<dbReference type="GO" id="GO:0070525">
    <property type="term" value="P:tRNA threonylcarbamoyladenosine metabolic process"/>
    <property type="evidence" value="ECO:0007669"/>
    <property type="project" value="TreeGrafter"/>
</dbReference>
<organism evidence="2 3">
    <name type="scientific">Tilletiaria anomala (strain ATCC 24038 / CBS 436.72 / UBC 951)</name>
    <dbReference type="NCBI Taxonomy" id="1037660"/>
    <lineage>
        <taxon>Eukaryota</taxon>
        <taxon>Fungi</taxon>
        <taxon>Dikarya</taxon>
        <taxon>Basidiomycota</taxon>
        <taxon>Ustilaginomycotina</taxon>
        <taxon>Exobasidiomycetes</taxon>
        <taxon>Georgefischeriales</taxon>
        <taxon>Tilletiariaceae</taxon>
        <taxon>Tilletiaria</taxon>
    </lineage>
</organism>
<dbReference type="PANTHER" id="PTHR31283:SF5">
    <property type="entry name" value="EKC_KEOPS COMPLEX SUBUNIT LAGE3"/>
    <property type="match status" value="1"/>
</dbReference>
<proteinExistence type="inferred from homology"/>
<dbReference type="Proteomes" id="UP000027361">
    <property type="component" value="Unassembled WGS sequence"/>
</dbReference>
<dbReference type="AlphaFoldDB" id="A0A066WFS5"/>
<evidence type="ECO:0000313" key="2">
    <source>
        <dbReference type="EMBL" id="KDN52656.1"/>
    </source>
</evidence>
<comment type="similarity">
    <text evidence="1">Belongs to the CTAG/PCC1 family.</text>
</comment>
<dbReference type="OrthoDB" id="10025739at2759"/>
<dbReference type="InParanoid" id="A0A066WFS5"/>
<feature type="non-terminal residue" evidence="2">
    <location>
        <position position="1"/>
    </location>
</feature>
<sequence>VIPYPTHEDAELVRKVITVDRELKPHEVRKEWSVEDAPQATASSDTAPVGTGAGAILKIMIHAATTRSMRLNVNAVLEDIALITRSIAAFDPERMQRAANEGLELGSVGRAG</sequence>
<dbReference type="OMA" id="IMIHAAT"/>
<name>A0A066WFS5_TILAU</name>
<protein>
    <submittedName>
        <fullName evidence="2">Uncharacterized protein</fullName>
    </submittedName>
</protein>
<dbReference type="HOGENOM" id="CLU_113770_4_1_1"/>